<dbReference type="Proteomes" id="UP000237684">
    <property type="component" value="Unassembled WGS sequence"/>
</dbReference>
<gene>
    <name evidence="2" type="ORF">B1R32_11491</name>
</gene>
<organism evidence="2 3">
    <name type="scientific">Abditibacterium utsteinense</name>
    <dbReference type="NCBI Taxonomy" id="1960156"/>
    <lineage>
        <taxon>Bacteria</taxon>
        <taxon>Pseudomonadati</taxon>
        <taxon>Abditibacteriota</taxon>
        <taxon>Abditibacteriia</taxon>
        <taxon>Abditibacteriales</taxon>
        <taxon>Abditibacteriaceae</taxon>
        <taxon>Abditibacterium</taxon>
    </lineage>
</organism>
<feature type="domain" description="ATPase BadF/BadG/BcrA/BcrD type" evidence="1">
    <location>
        <begin position="22"/>
        <end position="345"/>
    </location>
</feature>
<sequence length="349" mass="36958">MPRHFAFLAKLRVHTFKMRYFIGIDGGGTLTRAVVIDGKREVLGRGEAGASNHHSVRAEVAAQNCALAVKQAIADAENSHPEFDALEIAAWGFGLAGVRRPNDYALMQSALEGICARPFSLETDVVAAHAGAFSGQPGIVLSAGTGGICFGADEHGEKFYADGLGPLIGDEGGGYWMGIEALRATGRALDGRGPKTRLAAPVMEHLGVETLDELVEFAHSQACSREKVASLSRVVFSLADQGSNEAAQIRARAAALLSSSVKSVARAMLSRRLERAMTDGDGVSAPLEVLVALRGGLFEDEFLRASLGYAVTEIMVELKRDFLPIASWKIVKPRYDAAVGAAILGQLVA</sequence>
<dbReference type="SUPFAM" id="SSF53067">
    <property type="entry name" value="Actin-like ATPase domain"/>
    <property type="match status" value="2"/>
</dbReference>
<dbReference type="InParanoid" id="A0A2S8SR56"/>
<dbReference type="Gene3D" id="3.30.420.40">
    <property type="match status" value="2"/>
</dbReference>
<evidence type="ECO:0000259" key="1">
    <source>
        <dbReference type="Pfam" id="PF01869"/>
    </source>
</evidence>
<comment type="caution">
    <text evidence="2">The sequence shown here is derived from an EMBL/GenBank/DDBJ whole genome shotgun (WGS) entry which is preliminary data.</text>
</comment>
<dbReference type="InterPro" id="IPR002731">
    <property type="entry name" value="ATPase_BadF"/>
</dbReference>
<evidence type="ECO:0000313" key="2">
    <source>
        <dbReference type="EMBL" id="PQV63265.1"/>
    </source>
</evidence>
<protein>
    <submittedName>
        <fullName evidence="2">BadF-type ATPase</fullName>
    </submittedName>
</protein>
<dbReference type="Pfam" id="PF01869">
    <property type="entry name" value="BcrAD_BadFG"/>
    <property type="match status" value="1"/>
</dbReference>
<dbReference type="PANTHER" id="PTHR43190:SF3">
    <property type="entry name" value="N-ACETYL-D-GLUCOSAMINE KINASE"/>
    <property type="match status" value="1"/>
</dbReference>
<dbReference type="CDD" id="cd24007">
    <property type="entry name" value="ASKHA_NBD_eukNAGK-like"/>
    <property type="match status" value="1"/>
</dbReference>
<dbReference type="InterPro" id="IPR043129">
    <property type="entry name" value="ATPase_NBD"/>
</dbReference>
<dbReference type="EMBL" id="NIGF01000014">
    <property type="protein sequence ID" value="PQV63265.1"/>
    <property type="molecule type" value="Genomic_DNA"/>
</dbReference>
<dbReference type="PANTHER" id="PTHR43190">
    <property type="entry name" value="N-ACETYL-D-GLUCOSAMINE KINASE"/>
    <property type="match status" value="1"/>
</dbReference>
<keyword evidence="3" id="KW-1185">Reference proteome</keyword>
<proteinExistence type="predicted"/>
<evidence type="ECO:0000313" key="3">
    <source>
        <dbReference type="Proteomes" id="UP000237684"/>
    </source>
</evidence>
<accession>A0A2S8SR56</accession>
<dbReference type="InterPro" id="IPR052519">
    <property type="entry name" value="Euk-type_GlcNAc_Kinase"/>
</dbReference>
<name>A0A2S8SR56_9BACT</name>
<dbReference type="AlphaFoldDB" id="A0A2S8SR56"/>
<reference evidence="2 3" key="1">
    <citation type="journal article" date="2018" name="Syst. Appl. Microbiol.">
        <title>Abditibacterium utsteinense sp. nov., the first cultivated member of candidate phylum FBP, isolated from ice-free Antarctic soil samples.</title>
        <authorList>
            <person name="Tahon G."/>
            <person name="Tytgat B."/>
            <person name="Lebbe L."/>
            <person name="Carlier A."/>
            <person name="Willems A."/>
        </authorList>
    </citation>
    <scope>NUCLEOTIDE SEQUENCE [LARGE SCALE GENOMIC DNA]</scope>
    <source>
        <strain evidence="2 3">LMG 29911</strain>
    </source>
</reference>